<comment type="pathway">
    <text evidence="1">Amino-acid biosynthesis; L-isoleucine biosynthesis; 2-oxobutanoate from pyruvate: step 1/3.</text>
</comment>
<evidence type="ECO:0000256" key="5">
    <source>
        <dbReference type="ARBA" id="ARBA00022679"/>
    </source>
</evidence>
<dbReference type="InterPro" id="IPR000891">
    <property type="entry name" value="PYR_CT"/>
</dbReference>
<dbReference type="PANTHER" id="PTHR43538">
    <property type="entry name" value="ALPHA-IPM SYNTHASE/HOMOCITRATE SYNTHASE"/>
    <property type="match status" value="1"/>
</dbReference>
<evidence type="ECO:0000256" key="3">
    <source>
        <dbReference type="ARBA" id="ARBA00022605"/>
    </source>
</evidence>
<name>A0A9D2B6B3_9FIRM</name>
<dbReference type="Pfam" id="PF08502">
    <property type="entry name" value="LeuA_dimer"/>
    <property type="match status" value="1"/>
</dbReference>
<comment type="similarity">
    <text evidence="2 9">Belongs to the alpha-IPM synthase/homocitrate synthase family.</text>
</comment>
<dbReference type="InterPro" id="IPR002034">
    <property type="entry name" value="AIPM/Hcit_synth_CS"/>
</dbReference>
<evidence type="ECO:0000256" key="8">
    <source>
        <dbReference type="NCBIfam" id="TIGR00977"/>
    </source>
</evidence>
<evidence type="ECO:0000256" key="6">
    <source>
        <dbReference type="ARBA" id="ARBA00023304"/>
    </source>
</evidence>
<dbReference type="NCBIfam" id="TIGR00977">
    <property type="entry name" value="citramal_synth"/>
    <property type="match status" value="1"/>
</dbReference>
<evidence type="ECO:0000256" key="1">
    <source>
        <dbReference type="ARBA" id="ARBA00004743"/>
    </source>
</evidence>
<dbReference type="EMBL" id="DXES01000033">
    <property type="protein sequence ID" value="HIX64930.1"/>
    <property type="molecule type" value="Genomic_DNA"/>
</dbReference>
<dbReference type="GO" id="GO:0009098">
    <property type="term" value="P:L-leucine biosynthetic process"/>
    <property type="evidence" value="ECO:0007669"/>
    <property type="project" value="InterPro"/>
</dbReference>
<evidence type="ECO:0000256" key="2">
    <source>
        <dbReference type="ARBA" id="ARBA00006154"/>
    </source>
</evidence>
<dbReference type="SUPFAM" id="SSF51569">
    <property type="entry name" value="Aldolase"/>
    <property type="match status" value="1"/>
</dbReference>
<keyword evidence="4" id="KW-0412">Isoleucine biosynthesis</keyword>
<keyword evidence="6" id="KW-0100">Branched-chain amino acid biosynthesis</keyword>
<dbReference type="PROSITE" id="PS00815">
    <property type="entry name" value="AIPM_HOMOCIT_SYNTH_1"/>
    <property type="match status" value="1"/>
</dbReference>
<reference evidence="11" key="2">
    <citation type="submission" date="2021-04" db="EMBL/GenBank/DDBJ databases">
        <authorList>
            <person name="Gilroy R."/>
        </authorList>
    </citation>
    <scope>NUCLEOTIDE SEQUENCE</scope>
    <source>
        <strain evidence="11">CHK188-5543</strain>
    </source>
</reference>
<evidence type="ECO:0000256" key="9">
    <source>
        <dbReference type="RuleBase" id="RU003523"/>
    </source>
</evidence>
<comment type="catalytic activity">
    <reaction evidence="7">
        <text>pyruvate + acetyl-CoA + H2O = (3R)-citramalate + CoA + H(+)</text>
        <dbReference type="Rhea" id="RHEA:19045"/>
        <dbReference type="ChEBI" id="CHEBI:15361"/>
        <dbReference type="ChEBI" id="CHEBI:15377"/>
        <dbReference type="ChEBI" id="CHEBI:15378"/>
        <dbReference type="ChEBI" id="CHEBI:30934"/>
        <dbReference type="ChEBI" id="CHEBI:57287"/>
        <dbReference type="ChEBI" id="CHEBI:57288"/>
        <dbReference type="EC" id="2.3.3.21"/>
    </reaction>
</comment>
<dbReference type="InterPro" id="IPR036230">
    <property type="entry name" value="LeuA_allosteric_dom_sf"/>
</dbReference>
<dbReference type="Gene3D" id="3.20.20.70">
    <property type="entry name" value="Aldolase class I"/>
    <property type="match status" value="1"/>
</dbReference>
<dbReference type="Gene3D" id="3.30.160.270">
    <property type="match status" value="1"/>
</dbReference>
<evidence type="ECO:0000313" key="11">
    <source>
        <dbReference type="EMBL" id="HIX64930.1"/>
    </source>
</evidence>
<proteinExistence type="inferred from homology"/>
<keyword evidence="3" id="KW-0028">Amino-acid biosynthesis</keyword>
<feature type="domain" description="Pyruvate carboxyltransferase" evidence="10">
    <location>
        <begin position="4"/>
        <end position="266"/>
    </location>
</feature>
<dbReference type="InterPro" id="IPR013785">
    <property type="entry name" value="Aldolase_TIM"/>
</dbReference>
<reference evidence="11" key="1">
    <citation type="journal article" date="2021" name="PeerJ">
        <title>Extensive microbial diversity within the chicken gut microbiome revealed by metagenomics and culture.</title>
        <authorList>
            <person name="Gilroy R."/>
            <person name="Ravi A."/>
            <person name="Getino M."/>
            <person name="Pursley I."/>
            <person name="Horton D.L."/>
            <person name="Alikhan N.F."/>
            <person name="Baker D."/>
            <person name="Gharbi K."/>
            <person name="Hall N."/>
            <person name="Watson M."/>
            <person name="Adriaenssens E.M."/>
            <person name="Foster-Nyarko E."/>
            <person name="Jarju S."/>
            <person name="Secka A."/>
            <person name="Antonio M."/>
            <person name="Oren A."/>
            <person name="Chaudhuri R.R."/>
            <person name="La Ragione R."/>
            <person name="Hildebrand F."/>
            <person name="Pallen M.J."/>
        </authorList>
    </citation>
    <scope>NUCLEOTIDE SEQUENCE</scope>
    <source>
        <strain evidence="11">CHK188-5543</strain>
    </source>
</reference>
<dbReference type="Proteomes" id="UP000886800">
    <property type="component" value="Unassembled WGS sequence"/>
</dbReference>
<keyword evidence="5 9" id="KW-0808">Transferase</keyword>
<dbReference type="AlphaFoldDB" id="A0A9D2B6B3"/>
<evidence type="ECO:0000256" key="4">
    <source>
        <dbReference type="ARBA" id="ARBA00022624"/>
    </source>
</evidence>
<evidence type="ECO:0000259" key="10">
    <source>
        <dbReference type="PROSITE" id="PS50991"/>
    </source>
</evidence>
<organism evidence="11 12">
    <name type="scientific">Candidatus Anaerotruncus excrementipullorum</name>
    <dbReference type="NCBI Taxonomy" id="2838465"/>
    <lineage>
        <taxon>Bacteria</taxon>
        <taxon>Bacillati</taxon>
        <taxon>Bacillota</taxon>
        <taxon>Clostridia</taxon>
        <taxon>Eubacteriales</taxon>
        <taxon>Oscillospiraceae</taxon>
        <taxon>Anaerotruncus</taxon>
    </lineage>
</organism>
<dbReference type="CDD" id="cd07941">
    <property type="entry name" value="DRE_TIM_LeuA3"/>
    <property type="match status" value="1"/>
</dbReference>
<gene>
    <name evidence="11" type="primary">cimA</name>
    <name evidence="11" type="ORF">H9736_01635</name>
</gene>
<dbReference type="InterPro" id="IPR013709">
    <property type="entry name" value="2-isopropylmalate_synth_dimer"/>
</dbReference>
<dbReference type="GO" id="GO:0003852">
    <property type="term" value="F:2-isopropylmalate synthase activity"/>
    <property type="evidence" value="ECO:0007669"/>
    <property type="project" value="InterPro"/>
</dbReference>
<accession>A0A9D2B6B3</accession>
<evidence type="ECO:0000313" key="12">
    <source>
        <dbReference type="Proteomes" id="UP000886800"/>
    </source>
</evidence>
<dbReference type="PROSITE" id="PS50991">
    <property type="entry name" value="PYR_CT"/>
    <property type="match status" value="1"/>
</dbReference>
<comment type="caution">
    <text evidence="11">The sequence shown here is derived from an EMBL/GenBank/DDBJ whole genome shotgun (WGS) entry which is preliminary data.</text>
</comment>
<keyword evidence="11" id="KW-0012">Acyltransferase</keyword>
<protein>
    <recommendedName>
        <fullName evidence="8">Citramalate synthase</fullName>
        <ecNumber evidence="8">2.3.3.21</ecNumber>
    </recommendedName>
</protein>
<dbReference type="SUPFAM" id="SSF110921">
    <property type="entry name" value="2-isopropylmalate synthase LeuA, allosteric (dimerisation) domain"/>
    <property type="match status" value="1"/>
</dbReference>
<dbReference type="GO" id="GO:0043714">
    <property type="term" value="F:(R)-citramalate synthase activity"/>
    <property type="evidence" value="ECO:0007669"/>
    <property type="project" value="UniProtKB-UniRule"/>
</dbReference>
<sequence length="525" mass="58089">MRKIEIFDSTLRDGAQSENVSFSVEDKCNIARALDQLGVDFIEAGNPFSNPKDAEFFRRAPALGLEHAKLTAFGSTRRRGMTAQEDGNCAALLAAGTQWVTIFGKSSRWQVEHVLETSPQENLEMIEDTVRYLTAAGKLVIFDAEHFFDGYKQDPYYAEQVLQVARRAGAERLVLCDTNGGCFPEEIGEITGRMHRQFPGRIGIHCHDDMGCAVAGAMAAVQAGAVQVQGTCTGFGERCGNTNLATVIANLQLKRDCSCIPEDRLPQLTRTARYISEVSNMQLAHAMPYVGKSAFAHKGGMHVDGVKKNTAAFEHISPERVGNQRQILLSEVSGRTALLAKVHEVVPDLSKNSPELGMLVERLKELEFQGYQFEAATSSFELVVLRELGRFTPFFHLELFRIIGEQDCADRHMSSAMVKLRVGDRYEITADEGDGPVHALDRALRKGLEVFYPSLAGVRLIDYKVRVMDTKATAALVRVLIESSDGENVWTTVGVSTDIINASMHALSDSMEYKLYRDLVLQRQS</sequence>
<dbReference type="InterPro" id="IPR005675">
    <property type="entry name" value="Citramal_synthase"/>
</dbReference>
<dbReference type="EC" id="2.3.3.21" evidence="8"/>
<dbReference type="Pfam" id="PF00682">
    <property type="entry name" value="HMGL-like"/>
    <property type="match status" value="1"/>
</dbReference>
<evidence type="ECO:0000256" key="7">
    <source>
        <dbReference type="ARBA" id="ARBA00048263"/>
    </source>
</evidence>
<dbReference type="PANTHER" id="PTHR43538:SF1">
    <property type="entry name" value="(R)-CITRAMALATE SYNTHASE"/>
    <property type="match status" value="1"/>
</dbReference>
<dbReference type="PROSITE" id="PS00816">
    <property type="entry name" value="AIPM_HOMOCIT_SYNTH_2"/>
    <property type="match status" value="1"/>
</dbReference>
<dbReference type="InterPro" id="IPR054691">
    <property type="entry name" value="LeuA/HCS_post-cat"/>
</dbReference>
<dbReference type="GO" id="GO:0009097">
    <property type="term" value="P:isoleucine biosynthetic process"/>
    <property type="evidence" value="ECO:0007669"/>
    <property type="project" value="UniProtKB-UniRule"/>
</dbReference>
<dbReference type="Gene3D" id="1.10.238.260">
    <property type="match status" value="1"/>
</dbReference>
<dbReference type="SMART" id="SM00917">
    <property type="entry name" value="LeuA_dimer"/>
    <property type="match status" value="1"/>
</dbReference>
<dbReference type="Pfam" id="PF22617">
    <property type="entry name" value="HCS_D2"/>
    <property type="match status" value="1"/>
</dbReference>